<protein>
    <submittedName>
        <fullName evidence="2">Uncharacterized protein</fullName>
    </submittedName>
</protein>
<accession>A0A6L2JG94</accession>
<reference evidence="2" key="1">
    <citation type="journal article" date="2019" name="Sci. Rep.">
        <title>Draft genome of Tanacetum cinerariifolium, the natural source of mosquito coil.</title>
        <authorList>
            <person name="Yamashiro T."/>
            <person name="Shiraishi A."/>
            <person name="Satake H."/>
            <person name="Nakayama K."/>
        </authorList>
    </citation>
    <scope>NUCLEOTIDE SEQUENCE</scope>
</reference>
<comment type="caution">
    <text evidence="2">The sequence shown here is derived from an EMBL/GenBank/DDBJ whole genome shotgun (WGS) entry which is preliminary data.</text>
</comment>
<sequence>MESSSSNSEEMELQQMQLEEVNALGFPNKCWQESFNDGTKWEPKNYKPILLRYLEELNKLIDERVLKYEELRVKESEACLPKDGIELNDNMGITESSRTESENSSSKTLVSISADEKRSSNKKSSSSEGNDVNADIGPSYDSNTMSEVPRDMFEKLIVHRI</sequence>
<evidence type="ECO:0000313" key="2">
    <source>
        <dbReference type="EMBL" id="GEU34915.1"/>
    </source>
</evidence>
<gene>
    <name evidence="2" type="ORF">Tci_006893</name>
</gene>
<dbReference type="AlphaFoldDB" id="A0A6L2JG94"/>
<dbReference type="EMBL" id="BKCJ010000632">
    <property type="protein sequence ID" value="GEU34915.1"/>
    <property type="molecule type" value="Genomic_DNA"/>
</dbReference>
<evidence type="ECO:0000256" key="1">
    <source>
        <dbReference type="SAM" id="MobiDB-lite"/>
    </source>
</evidence>
<name>A0A6L2JG94_TANCI</name>
<organism evidence="2">
    <name type="scientific">Tanacetum cinerariifolium</name>
    <name type="common">Dalmatian daisy</name>
    <name type="synonym">Chrysanthemum cinerariifolium</name>
    <dbReference type="NCBI Taxonomy" id="118510"/>
    <lineage>
        <taxon>Eukaryota</taxon>
        <taxon>Viridiplantae</taxon>
        <taxon>Streptophyta</taxon>
        <taxon>Embryophyta</taxon>
        <taxon>Tracheophyta</taxon>
        <taxon>Spermatophyta</taxon>
        <taxon>Magnoliopsida</taxon>
        <taxon>eudicotyledons</taxon>
        <taxon>Gunneridae</taxon>
        <taxon>Pentapetalae</taxon>
        <taxon>asterids</taxon>
        <taxon>campanulids</taxon>
        <taxon>Asterales</taxon>
        <taxon>Asteraceae</taxon>
        <taxon>Asteroideae</taxon>
        <taxon>Anthemideae</taxon>
        <taxon>Anthemidinae</taxon>
        <taxon>Tanacetum</taxon>
    </lineage>
</organism>
<feature type="region of interest" description="Disordered" evidence="1">
    <location>
        <begin position="79"/>
        <end position="148"/>
    </location>
</feature>
<proteinExistence type="predicted"/>